<accession>A0ABS0V326</accession>
<dbReference type="Proteomes" id="UP000607562">
    <property type="component" value="Unassembled WGS sequence"/>
</dbReference>
<name>A0ABS0V326_9PSED</name>
<organism evidence="1 2">
    <name type="scientific">Pseudomonas paralactis</name>
    <dbReference type="NCBI Taxonomy" id="1615673"/>
    <lineage>
        <taxon>Bacteria</taxon>
        <taxon>Pseudomonadati</taxon>
        <taxon>Pseudomonadota</taxon>
        <taxon>Gammaproteobacteria</taxon>
        <taxon>Pseudomonadales</taxon>
        <taxon>Pseudomonadaceae</taxon>
        <taxon>Pseudomonas</taxon>
    </lineage>
</organism>
<dbReference type="EMBL" id="JAEILM010000052">
    <property type="protein sequence ID" value="MBI6634298.1"/>
    <property type="molecule type" value="Genomic_DNA"/>
</dbReference>
<evidence type="ECO:0000313" key="1">
    <source>
        <dbReference type="EMBL" id="MBI6634298.1"/>
    </source>
</evidence>
<gene>
    <name evidence="1" type="ORF">YA0871_16665</name>
</gene>
<proteinExistence type="predicted"/>
<reference evidence="1 2" key="1">
    <citation type="submission" date="2020-12" db="EMBL/GenBank/DDBJ databases">
        <title>Comparative genomic insights into the epidemiology and virulence of plant pathogenic Pseudomonads from Turkey.</title>
        <authorList>
            <person name="Dillon M."/>
            <person name="Ruiz-Bedoya T."/>
            <person name="Bendalovic-Torma C."/>
            <person name="Guttman K.M."/>
            <person name="Kwak H."/>
            <person name="Middleton M.A."/>
            <person name="Wang P.W."/>
            <person name="Horuz S."/>
            <person name="Aysan Y."/>
            <person name="Guttman D.S."/>
        </authorList>
    </citation>
    <scope>NUCLEOTIDE SEQUENCE [LARGE SCALE GENOMIC DNA]</scope>
    <source>
        <strain evidence="1 2">Marul_2_1</strain>
    </source>
</reference>
<evidence type="ECO:0000313" key="2">
    <source>
        <dbReference type="Proteomes" id="UP000607562"/>
    </source>
</evidence>
<sequence>MIRLEGGDKVMSEIKEMESFLRNATGEFIYTDHNGTYVDPRYKFAYFGSASDPYAVFVGRDASTGQYATGVYITFMKGLDFSDFDVPVSPDVSARFDSRGAGLETVSGRVSGMFSNSRKKAVIAFDFITRQGSSSWTVKGYLRLSA</sequence>
<protein>
    <submittedName>
        <fullName evidence="1">Uncharacterized protein</fullName>
    </submittedName>
</protein>
<dbReference type="RefSeq" id="WP_198707967.1">
    <property type="nucleotide sequence ID" value="NZ_JAEILM010000052.1"/>
</dbReference>
<comment type="caution">
    <text evidence="1">The sequence shown here is derived from an EMBL/GenBank/DDBJ whole genome shotgun (WGS) entry which is preliminary data.</text>
</comment>
<keyword evidence="2" id="KW-1185">Reference proteome</keyword>